<comment type="caution">
    <text evidence="3">The sequence shown here is derived from an EMBL/GenBank/DDBJ whole genome shotgun (WGS) entry which is preliminary data.</text>
</comment>
<proteinExistence type="predicted"/>
<evidence type="ECO:0000256" key="2">
    <source>
        <dbReference type="SAM" id="SignalP"/>
    </source>
</evidence>
<evidence type="ECO:0000256" key="1">
    <source>
        <dbReference type="SAM" id="MobiDB-lite"/>
    </source>
</evidence>
<feature type="region of interest" description="Disordered" evidence="1">
    <location>
        <begin position="30"/>
        <end position="81"/>
    </location>
</feature>
<evidence type="ECO:0000313" key="3">
    <source>
        <dbReference type="EMBL" id="GAX14541.1"/>
    </source>
</evidence>
<reference evidence="3 4" key="1">
    <citation type="journal article" date="2015" name="Plant Cell">
        <title>Oil accumulation by the oleaginous diatom Fistulifera solaris as revealed by the genome and transcriptome.</title>
        <authorList>
            <person name="Tanaka T."/>
            <person name="Maeda Y."/>
            <person name="Veluchamy A."/>
            <person name="Tanaka M."/>
            <person name="Abida H."/>
            <person name="Marechal E."/>
            <person name="Bowler C."/>
            <person name="Muto M."/>
            <person name="Sunaga Y."/>
            <person name="Tanaka M."/>
            <person name="Yoshino T."/>
            <person name="Taniguchi T."/>
            <person name="Fukuda Y."/>
            <person name="Nemoto M."/>
            <person name="Matsumoto M."/>
            <person name="Wong P.S."/>
            <person name="Aburatani S."/>
            <person name="Fujibuchi W."/>
        </authorList>
    </citation>
    <scope>NUCLEOTIDE SEQUENCE [LARGE SCALE GENOMIC DNA]</scope>
    <source>
        <strain evidence="3 4">JPCC DA0580</strain>
    </source>
</reference>
<dbReference type="InParanoid" id="A0A1Z5JL98"/>
<feature type="compositionally biased region" description="Basic and acidic residues" evidence="1">
    <location>
        <begin position="30"/>
        <end position="45"/>
    </location>
</feature>
<sequence>MKSSTFAHLIALFTGIVSSRASLPVIQVSDKEESIERDPTHDVRKQSNIYTRQHLGHNKEHDEVVAPKQKVIRDDPSTAVE</sequence>
<dbReference type="AlphaFoldDB" id="A0A1Z5JL98"/>
<evidence type="ECO:0000313" key="4">
    <source>
        <dbReference type="Proteomes" id="UP000198406"/>
    </source>
</evidence>
<feature type="chain" id="PRO_5012938787" description="RxLR effector protein" evidence="2">
    <location>
        <begin position="22"/>
        <end position="81"/>
    </location>
</feature>
<keyword evidence="2" id="KW-0732">Signal</keyword>
<dbReference type="Proteomes" id="UP000198406">
    <property type="component" value="Unassembled WGS sequence"/>
</dbReference>
<accession>A0A1Z5JL98</accession>
<gene>
    <name evidence="3" type="ORF">FisN_6Lh319</name>
</gene>
<evidence type="ECO:0008006" key="5">
    <source>
        <dbReference type="Google" id="ProtNLM"/>
    </source>
</evidence>
<keyword evidence="4" id="KW-1185">Reference proteome</keyword>
<organism evidence="3 4">
    <name type="scientific">Fistulifera solaris</name>
    <name type="common">Oleaginous diatom</name>
    <dbReference type="NCBI Taxonomy" id="1519565"/>
    <lineage>
        <taxon>Eukaryota</taxon>
        <taxon>Sar</taxon>
        <taxon>Stramenopiles</taxon>
        <taxon>Ochrophyta</taxon>
        <taxon>Bacillariophyta</taxon>
        <taxon>Bacillariophyceae</taxon>
        <taxon>Bacillariophycidae</taxon>
        <taxon>Naviculales</taxon>
        <taxon>Naviculaceae</taxon>
        <taxon>Fistulifera</taxon>
    </lineage>
</organism>
<dbReference type="EMBL" id="BDSP01000081">
    <property type="protein sequence ID" value="GAX14541.1"/>
    <property type="molecule type" value="Genomic_DNA"/>
</dbReference>
<feature type="signal peptide" evidence="2">
    <location>
        <begin position="1"/>
        <end position="21"/>
    </location>
</feature>
<protein>
    <recommendedName>
        <fullName evidence="5">RxLR effector protein</fullName>
    </recommendedName>
</protein>
<feature type="compositionally biased region" description="Basic and acidic residues" evidence="1">
    <location>
        <begin position="57"/>
        <end position="81"/>
    </location>
</feature>
<name>A0A1Z5JL98_FISSO</name>